<reference evidence="7 8" key="1">
    <citation type="submission" date="2020-07" db="EMBL/GenBank/DDBJ databases">
        <title>Complete Genome Sequence of an acetic acid bacterium, Acetobacter aceti JCM20276.</title>
        <authorList>
            <person name="Hirose Y."/>
            <person name="Mihara H."/>
        </authorList>
    </citation>
    <scope>NUCLEOTIDE SEQUENCE [LARGE SCALE GENOMIC DNA]</scope>
    <source>
        <strain evidence="7 8">JCM20276</strain>
    </source>
</reference>
<dbReference type="PANTHER" id="PTHR30293">
    <property type="entry name" value="TRANSCRIPTIONAL REGULATORY PROTEIN NAC-RELATED"/>
    <property type="match status" value="1"/>
</dbReference>
<dbReference type="SUPFAM" id="SSF53850">
    <property type="entry name" value="Periplasmic binding protein-like II"/>
    <property type="match status" value="1"/>
</dbReference>
<dbReference type="InterPro" id="IPR005119">
    <property type="entry name" value="LysR_subst-bd"/>
</dbReference>
<protein>
    <submittedName>
        <fullName evidence="7">Transcriptional regulator</fullName>
    </submittedName>
</protein>
<dbReference type="PANTHER" id="PTHR30293:SF0">
    <property type="entry name" value="NITROGEN ASSIMILATION REGULATORY PROTEIN NAC"/>
    <property type="match status" value="1"/>
</dbReference>
<dbReference type="InterPro" id="IPR036390">
    <property type="entry name" value="WH_DNA-bd_sf"/>
</dbReference>
<dbReference type="Gene3D" id="1.10.10.10">
    <property type="entry name" value="Winged helix-like DNA-binding domain superfamily/Winged helix DNA-binding domain"/>
    <property type="match status" value="1"/>
</dbReference>
<dbReference type="GO" id="GO:2000142">
    <property type="term" value="P:regulation of DNA-templated transcription initiation"/>
    <property type="evidence" value="ECO:0007669"/>
    <property type="project" value="TreeGrafter"/>
</dbReference>
<evidence type="ECO:0000256" key="1">
    <source>
        <dbReference type="ARBA" id="ARBA00009437"/>
    </source>
</evidence>
<gene>
    <name evidence="7" type="ORF">AAJCM20276_04390</name>
</gene>
<dbReference type="Pfam" id="PF00126">
    <property type="entry name" value="HTH_1"/>
    <property type="match status" value="1"/>
</dbReference>
<evidence type="ECO:0000313" key="8">
    <source>
        <dbReference type="Proteomes" id="UP000515220"/>
    </source>
</evidence>
<proteinExistence type="inferred from homology"/>
<evidence type="ECO:0000259" key="6">
    <source>
        <dbReference type="PROSITE" id="PS50931"/>
    </source>
</evidence>
<evidence type="ECO:0000256" key="2">
    <source>
        <dbReference type="ARBA" id="ARBA00023015"/>
    </source>
</evidence>
<evidence type="ECO:0000256" key="5">
    <source>
        <dbReference type="ARBA" id="ARBA00023163"/>
    </source>
</evidence>
<dbReference type="InterPro" id="IPR036388">
    <property type="entry name" value="WH-like_DNA-bd_sf"/>
</dbReference>
<organism evidence="7 8">
    <name type="scientific">Acetobacter aceti</name>
    <dbReference type="NCBI Taxonomy" id="435"/>
    <lineage>
        <taxon>Bacteria</taxon>
        <taxon>Pseudomonadati</taxon>
        <taxon>Pseudomonadota</taxon>
        <taxon>Alphaproteobacteria</taxon>
        <taxon>Acetobacterales</taxon>
        <taxon>Acetobacteraceae</taxon>
        <taxon>Acetobacter</taxon>
        <taxon>Acetobacter subgen. Acetobacter</taxon>
    </lineage>
</organism>
<comment type="similarity">
    <text evidence="1">Belongs to the LysR transcriptional regulatory family.</text>
</comment>
<dbReference type="GO" id="GO:0003677">
    <property type="term" value="F:DNA binding"/>
    <property type="evidence" value="ECO:0007669"/>
    <property type="project" value="UniProtKB-KW"/>
</dbReference>
<dbReference type="Pfam" id="PF03466">
    <property type="entry name" value="LysR_substrate"/>
    <property type="match status" value="1"/>
</dbReference>
<keyword evidence="5" id="KW-0804">Transcription</keyword>
<dbReference type="SUPFAM" id="SSF46785">
    <property type="entry name" value="Winged helix' DNA-binding domain"/>
    <property type="match status" value="1"/>
</dbReference>
<dbReference type="PROSITE" id="PS50931">
    <property type="entry name" value="HTH_LYSR"/>
    <property type="match status" value="1"/>
</dbReference>
<evidence type="ECO:0000313" key="7">
    <source>
        <dbReference type="EMBL" id="BCI65815.1"/>
    </source>
</evidence>
<dbReference type="EMBL" id="AP023326">
    <property type="protein sequence ID" value="BCI65815.1"/>
    <property type="molecule type" value="Genomic_DNA"/>
</dbReference>
<sequence length="333" mass="36632">MNVRDLEYFIAVAECGSFSKASVKLGRPQPALSRHIRDLETDLRVPLLYRNGRGVVVTQAGELLQQLGWAIIRQIHDAREKILDFSSDQIGSAAIGMPASVSAILLAPLARSLRTTHTQAELRFLDGCNGDLLLALSSGSLDIALIYDAPGTTHQNLEALFSQPLYLIERHLSDSETPSFGDDVEAAELESIQLVLPCRRHGLRQVVDAWASRNGLEPRIQFECDSYSAILQVVASGLAATLLPAASLQREIVSGQFRARLVTKPAVYRTISLATSQSKPVNSSLVGLIKQSVANLKNEFLWPQNTMPDNLKSWSSLVRLEHNPISLVHIQRR</sequence>
<dbReference type="InterPro" id="IPR000847">
    <property type="entry name" value="LysR_HTH_N"/>
</dbReference>
<dbReference type="GO" id="GO:0003700">
    <property type="term" value="F:DNA-binding transcription factor activity"/>
    <property type="evidence" value="ECO:0007669"/>
    <property type="project" value="InterPro"/>
</dbReference>
<dbReference type="Proteomes" id="UP000515220">
    <property type="component" value="Chromosome"/>
</dbReference>
<dbReference type="FunFam" id="1.10.10.10:FF:000001">
    <property type="entry name" value="LysR family transcriptional regulator"/>
    <property type="match status" value="1"/>
</dbReference>
<keyword evidence="3" id="KW-0238">DNA-binding</keyword>
<name>A0A6S6PGR0_ACEAC</name>
<evidence type="ECO:0000256" key="4">
    <source>
        <dbReference type="ARBA" id="ARBA00023159"/>
    </source>
</evidence>
<keyword evidence="2" id="KW-0805">Transcription regulation</keyword>
<dbReference type="AlphaFoldDB" id="A0A6S6PGR0"/>
<accession>A0A6S6PGR0</accession>
<evidence type="ECO:0000256" key="3">
    <source>
        <dbReference type="ARBA" id="ARBA00023125"/>
    </source>
</evidence>
<keyword evidence="4" id="KW-0010">Activator</keyword>
<feature type="domain" description="HTH lysR-type" evidence="6">
    <location>
        <begin position="1"/>
        <end position="58"/>
    </location>
</feature>
<dbReference type="Gene3D" id="3.40.190.10">
    <property type="entry name" value="Periplasmic binding protein-like II"/>
    <property type="match status" value="2"/>
</dbReference>